<dbReference type="AlphaFoldDB" id="A0AA39QTS2"/>
<evidence type="ECO:0000256" key="2">
    <source>
        <dbReference type="ARBA" id="ARBA00004123"/>
    </source>
</evidence>
<evidence type="ECO:0000256" key="15">
    <source>
        <dbReference type="PIRNR" id="PIRNR017570"/>
    </source>
</evidence>
<evidence type="ECO:0000256" key="8">
    <source>
        <dbReference type="ARBA" id="ARBA00022737"/>
    </source>
</evidence>
<dbReference type="InterPro" id="IPR021162">
    <property type="entry name" value="Dot1"/>
</dbReference>
<dbReference type="PIRSF" id="PIRSF017570">
    <property type="entry name" value="Histone_H3-K79_MeTrfase"/>
    <property type="match status" value="1"/>
</dbReference>
<evidence type="ECO:0000256" key="11">
    <source>
        <dbReference type="ARBA" id="ARBA00023163"/>
    </source>
</evidence>
<evidence type="ECO:0000256" key="13">
    <source>
        <dbReference type="ARBA" id="ARBA00029821"/>
    </source>
</evidence>
<dbReference type="PROSITE" id="PS51569">
    <property type="entry name" value="DOT1"/>
    <property type="match status" value="1"/>
</dbReference>
<feature type="binding site" evidence="16">
    <location>
        <position position="352"/>
    </location>
    <ligand>
        <name>S-adenosyl-L-methionine</name>
        <dbReference type="ChEBI" id="CHEBI:59789"/>
    </ligand>
</feature>
<evidence type="ECO:0000256" key="17">
    <source>
        <dbReference type="SAM" id="MobiDB-lite"/>
    </source>
</evidence>
<feature type="domain" description="DOT1" evidence="18">
    <location>
        <begin position="175"/>
        <end position="497"/>
    </location>
</feature>
<dbReference type="FunFam" id="3.40.50.150:FF:000033">
    <property type="entry name" value="Histone-lysine N-methyltransferase, H3 lysine-79 specific"/>
    <property type="match status" value="1"/>
</dbReference>
<dbReference type="EMBL" id="JAFEKC020000022">
    <property type="protein sequence ID" value="KAK0507769.1"/>
    <property type="molecule type" value="Genomic_DNA"/>
</dbReference>
<dbReference type="GO" id="GO:0000781">
    <property type="term" value="C:chromosome, telomeric region"/>
    <property type="evidence" value="ECO:0007669"/>
    <property type="project" value="GOC"/>
</dbReference>
<dbReference type="EC" id="2.1.1.360" evidence="3 15"/>
<dbReference type="InterPro" id="IPR029063">
    <property type="entry name" value="SAM-dependent_MTases_sf"/>
</dbReference>
<organism evidence="19 20">
    <name type="scientific">Cladonia borealis</name>
    <dbReference type="NCBI Taxonomy" id="184061"/>
    <lineage>
        <taxon>Eukaryota</taxon>
        <taxon>Fungi</taxon>
        <taxon>Dikarya</taxon>
        <taxon>Ascomycota</taxon>
        <taxon>Pezizomycotina</taxon>
        <taxon>Lecanoromycetes</taxon>
        <taxon>OSLEUM clade</taxon>
        <taxon>Lecanoromycetidae</taxon>
        <taxon>Lecanorales</taxon>
        <taxon>Lecanorineae</taxon>
        <taxon>Cladoniaceae</taxon>
        <taxon>Cladonia</taxon>
    </lineage>
</organism>
<evidence type="ECO:0000256" key="5">
    <source>
        <dbReference type="ARBA" id="ARBA00022603"/>
    </source>
</evidence>
<comment type="catalytic activity">
    <reaction evidence="14 15">
        <text>L-lysyl(79)-[histone H3] + 3 S-adenosyl-L-methionine = N(6),N(6),N(6)-trimethyl-L-lysyl(79)-[histone H3] + 3 S-adenosyl-L-homocysteine + 3 H(+)</text>
        <dbReference type="Rhea" id="RHEA:60328"/>
        <dbReference type="Rhea" id="RHEA-COMP:15549"/>
        <dbReference type="Rhea" id="RHEA-COMP:15552"/>
        <dbReference type="ChEBI" id="CHEBI:15378"/>
        <dbReference type="ChEBI" id="CHEBI:29969"/>
        <dbReference type="ChEBI" id="CHEBI:57856"/>
        <dbReference type="ChEBI" id="CHEBI:59789"/>
        <dbReference type="ChEBI" id="CHEBI:61961"/>
        <dbReference type="EC" id="2.1.1.360"/>
    </reaction>
</comment>
<evidence type="ECO:0000259" key="18">
    <source>
        <dbReference type="PROSITE" id="PS51569"/>
    </source>
</evidence>
<name>A0AA39QTS2_9LECA</name>
<dbReference type="Proteomes" id="UP001166286">
    <property type="component" value="Unassembled WGS sequence"/>
</dbReference>
<feature type="binding site" evidence="16">
    <location>
        <begin position="326"/>
        <end position="335"/>
    </location>
    <ligand>
        <name>S-adenosyl-L-methionine</name>
        <dbReference type="ChEBI" id="CHEBI:59789"/>
    </ligand>
</feature>
<evidence type="ECO:0000256" key="6">
    <source>
        <dbReference type="ARBA" id="ARBA00022679"/>
    </source>
</evidence>
<dbReference type="Gene3D" id="1.10.260.170">
    <property type="match status" value="1"/>
</dbReference>
<comment type="similarity">
    <text evidence="15">Belongs to the class I-like SAM-binding methyltransferase superfamily. DOT1 family.</text>
</comment>
<sequence>MGFFDSIQKPGFKAAQTKNAHIQKEVVKTTIDPRKTQSPTPFAQRLLNRVPPKKKSPKQNNTKATPSPRPQPQNPRKRAASTPQRLESDSDGDVSDENLDIGSKRVRRSSNPEPDLDRQIRSRRAFSGEDGGQFHMIHAAEIASLSTPSKYSPAFPNDPNAIEVQLQYPSASQREKYELVVPSNTDDFKPLEDIRVAMETIIEHYLPSAAAAAMQNDSTGLIRRIKRAMERRAGHEYMDFVQEWNETLVEFQKDGTISKAIDSWKSIELKLLERILTQTYSRTVSPRVDELKKYQNGTDDVYGELMPRFISMILKKDTKMKSNQIFVDLGSGVGNCVLQAALEIGCESWGCEKMEGACGLAQLQEQEFNARCRLWGLSVGDINLERGDFLSNPAILKVIQKADVVLVNNQAFTPKLNEDLTNLFLDLKEGAKVVSLRSFVPHGNKISQSNVHAAYNRLSVVEKEYFSGCVSWTNAPGTYYVSTKDSSMVKAFYEKHP</sequence>
<dbReference type="InterPro" id="IPR030445">
    <property type="entry name" value="H3-K79_meTrfase"/>
</dbReference>
<accession>A0AA39QTS2</accession>
<evidence type="ECO:0000256" key="14">
    <source>
        <dbReference type="ARBA" id="ARBA00047770"/>
    </source>
</evidence>
<keyword evidence="9 15" id="KW-0156">Chromatin regulator</keyword>
<comment type="caution">
    <text evidence="19">The sequence shown here is derived from an EMBL/GenBank/DDBJ whole genome shotgun (WGS) entry which is preliminary data.</text>
</comment>
<dbReference type="GO" id="GO:0005634">
    <property type="term" value="C:nucleus"/>
    <property type="evidence" value="ECO:0007669"/>
    <property type="project" value="UniProtKB-SubCell"/>
</dbReference>
<keyword evidence="5 15" id="KW-0489">Methyltransferase</keyword>
<dbReference type="SUPFAM" id="SSF53335">
    <property type="entry name" value="S-adenosyl-L-methionine-dependent methyltransferases"/>
    <property type="match status" value="1"/>
</dbReference>
<comment type="function">
    <text evidence="1 15">Histone methyltransferase that specifically trimethylates histone H3 to form H3K79me3. This methylation is required for telomere silencing and for the pachytene checkpoint during the meiotic cell cycle by allowing the recruitment of RAD9 to double strand breaks. Nucleosomes are preferred as substrate compared to free histone.</text>
</comment>
<keyword evidence="8" id="KW-0677">Repeat</keyword>
<evidence type="ECO:0000256" key="3">
    <source>
        <dbReference type="ARBA" id="ARBA00012190"/>
    </source>
</evidence>
<dbReference type="Pfam" id="PF08123">
    <property type="entry name" value="DOT1"/>
    <property type="match status" value="1"/>
</dbReference>
<feature type="compositionally biased region" description="Acidic residues" evidence="17">
    <location>
        <begin position="89"/>
        <end position="99"/>
    </location>
</feature>
<keyword evidence="11 15" id="KW-0804">Transcription</keyword>
<keyword evidence="20" id="KW-1185">Reference proteome</keyword>
<dbReference type="Gene3D" id="3.40.50.150">
    <property type="entry name" value="Vaccinia Virus protein VP39"/>
    <property type="match status" value="1"/>
</dbReference>
<evidence type="ECO:0000313" key="19">
    <source>
        <dbReference type="EMBL" id="KAK0507769.1"/>
    </source>
</evidence>
<reference evidence="19" key="1">
    <citation type="submission" date="2023-03" db="EMBL/GenBank/DDBJ databases">
        <title>Complete genome of Cladonia borealis.</title>
        <authorList>
            <person name="Park H."/>
        </authorList>
    </citation>
    <scope>NUCLEOTIDE SEQUENCE</scope>
    <source>
        <strain evidence="19">ANT050790</strain>
    </source>
</reference>
<evidence type="ECO:0000313" key="20">
    <source>
        <dbReference type="Proteomes" id="UP001166286"/>
    </source>
</evidence>
<feature type="region of interest" description="Disordered" evidence="17">
    <location>
        <begin position="1"/>
        <end position="123"/>
    </location>
</feature>
<dbReference type="GO" id="GO:0042393">
    <property type="term" value="F:histone binding"/>
    <property type="evidence" value="ECO:0007669"/>
    <property type="project" value="InterPro"/>
</dbReference>
<evidence type="ECO:0000256" key="10">
    <source>
        <dbReference type="ARBA" id="ARBA00023015"/>
    </source>
</evidence>
<dbReference type="GO" id="GO:0140956">
    <property type="term" value="F:histone H3K79 trimethyltransferase activity"/>
    <property type="evidence" value="ECO:0007669"/>
    <property type="project" value="UniProtKB-EC"/>
</dbReference>
<feature type="binding site" evidence="16">
    <location>
        <begin position="388"/>
        <end position="389"/>
    </location>
    <ligand>
        <name>S-adenosyl-L-methionine</name>
        <dbReference type="ChEBI" id="CHEBI:59789"/>
    </ligand>
</feature>
<dbReference type="InterPro" id="IPR025789">
    <property type="entry name" value="DOT1_dom"/>
</dbReference>
<protein>
    <recommendedName>
        <fullName evidence="4 15">Histone-lysine N-methyltransferase, H3 lysine-79 specific</fullName>
        <ecNumber evidence="3 15">2.1.1.360</ecNumber>
    </recommendedName>
    <alternativeName>
        <fullName evidence="13 15">Histone H3-K79 methyltransferase</fullName>
    </alternativeName>
</protein>
<keyword evidence="6 15" id="KW-0808">Transferase</keyword>
<evidence type="ECO:0000256" key="12">
    <source>
        <dbReference type="ARBA" id="ARBA00023242"/>
    </source>
</evidence>
<evidence type="ECO:0000256" key="1">
    <source>
        <dbReference type="ARBA" id="ARBA00003482"/>
    </source>
</evidence>
<dbReference type="GO" id="GO:0031509">
    <property type="term" value="P:subtelomeric heterochromatin formation"/>
    <property type="evidence" value="ECO:0007669"/>
    <property type="project" value="InterPro"/>
</dbReference>
<feature type="binding site" evidence="16">
    <location>
        <begin position="302"/>
        <end position="305"/>
    </location>
    <ligand>
        <name>S-adenosyl-L-methionine</name>
        <dbReference type="ChEBI" id="CHEBI:59789"/>
    </ligand>
</feature>
<dbReference type="PANTHER" id="PTHR21451:SF0">
    <property type="entry name" value="HISTONE-LYSINE N-METHYLTRANSFERASE, H3 LYSINE-79 SPECIFIC"/>
    <property type="match status" value="1"/>
</dbReference>
<evidence type="ECO:0000256" key="7">
    <source>
        <dbReference type="ARBA" id="ARBA00022691"/>
    </source>
</evidence>
<dbReference type="GO" id="GO:0006281">
    <property type="term" value="P:DNA repair"/>
    <property type="evidence" value="ECO:0007669"/>
    <property type="project" value="InterPro"/>
</dbReference>
<dbReference type="PANTHER" id="PTHR21451">
    <property type="entry name" value="HISTONE H3 METHYLTRANSFERASE"/>
    <property type="match status" value="1"/>
</dbReference>
<feature type="compositionally biased region" description="Basic and acidic residues" evidence="17">
    <location>
        <begin position="22"/>
        <end position="35"/>
    </location>
</feature>
<dbReference type="CDD" id="cd02440">
    <property type="entry name" value="AdoMet_MTases"/>
    <property type="match status" value="1"/>
</dbReference>
<evidence type="ECO:0000256" key="4">
    <source>
        <dbReference type="ARBA" id="ARBA00020987"/>
    </source>
</evidence>
<proteinExistence type="inferred from homology"/>
<gene>
    <name evidence="19" type="ORF">JMJ35_009658</name>
</gene>
<evidence type="ECO:0000256" key="16">
    <source>
        <dbReference type="PIRSR" id="PIRSR017570-1"/>
    </source>
</evidence>
<dbReference type="GO" id="GO:0032259">
    <property type="term" value="P:methylation"/>
    <property type="evidence" value="ECO:0007669"/>
    <property type="project" value="UniProtKB-KW"/>
</dbReference>
<comment type="subcellular location">
    <subcellularLocation>
        <location evidence="2 15">Nucleus</location>
    </subcellularLocation>
</comment>
<dbReference type="GO" id="GO:0000786">
    <property type="term" value="C:nucleosome"/>
    <property type="evidence" value="ECO:0007669"/>
    <property type="project" value="InterPro"/>
</dbReference>
<keyword evidence="10 15" id="KW-0805">Transcription regulation</keyword>
<dbReference type="GO" id="GO:0000077">
    <property type="term" value="P:DNA damage checkpoint signaling"/>
    <property type="evidence" value="ECO:0007669"/>
    <property type="project" value="InterPro"/>
</dbReference>
<keyword evidence="12 15" id="KW-0539">Nucleus</keyword>
<keyword evidence="7 15" id="KW-0949">S-adenosyl-L-methionine</keyword>
<evidence type="ECO:0000256" key="9">
    <source>
        <dbReference type="ARBA" id="ARBA00022853"/>
    </source>
</evidence>